<comment type="similarity">
    <text evidence="3">Belongs to the intermediate filament family.</text>
</comment>
<dbReference type="GO" id="GO:0008307">
    <property type="term" value="F:structural constituent of muscle"/>
    <property type="evidence" value="ECO:0007669"/>
    <property type="project" value="InterPro"/>
</dbReference>
<feature type="compositionally biased region" description="Polar residues" evidence="5">
    <location>
        <begin position="417"/>
        <end position="429"/>
    </location>
</feature>
<keyword evidence="1 3" id="KW-0403">Intermediate filament</keyword>
<dbReference type="GO" id="GO:0060053">
    <property type="term" value="C:neurofilament cytoskeleton"/>
    <property type="evidence" value="ECO:0007669"/>
    <property type="project" value="TreeGrafter"/>
</dbReference>
<evidence type="ECO:0000256" key="1">
    <source>
        <dbReference type="ARBA" id="ARBA00022754"/>
    </source>
</evidence>
<feature type="coiled-coil region" evidence="4">
    <location>
        <begin position="8"/>
        <end position="145"/>
    </location>
</feature>
<organism evidence="7 8">
    <name type="scientific">Albula goreensis</name>
    <dbReference type="NCBI Taxonomy" id="1534307"/>
    <lineage>
        <taxon>Eukaryota</taxon>
        <taxon>Metazoa</taxon>
        <taxon>Chordata</taxon>
        <taxon>Craniata</taxon>
        <taxon>Vertebrata</taxon>
        <taxon>Euteleostomi</taxon>
        <taxon>Actinopterygii</taxon>
        <taxon>Neopterygii</taxon>
        <taxon>Teleostei</taxon>
        <taxon>Albuliformes</taxon>
        <taxon>Albulidae</taxon>
        <taxon>Albula</taxon>
    </lineage>
</organism>
<evidence type="ECO:0000256" key="2">
    <source>
        <dbReference type="ARBA" id="ARBA00023054"/>
    </source>
</evidence>
<dbReference type="PROSITE" id="PS00226">
    <property type="entry name" value="IF_ROD_1"/>
    <property type="match status" value="1"/>
</dbReference>
<feature type="coiled-coil region" evidence="4">
    <location>
        <begin position="196"/>
        <end position="290"/>
    </location>
</feature>
<dbReference type="GO" id="GO:0043034">
    <property type="term" value="C:costamere"/>
    <property type="evidence" value="ECO:0007669"/>
    <property type="project" value="TreeGrafter"/>
</dbReference>
<dbReference type="OrthoDB" id="9949055at2759"/>
<name>A0A8T3D4A5_9TELE</name>
<reference evidence="7" key="1">
    <citation type="submission" date="2021-01" db="EMBL/GenBank/DDBJ databases">
        <authorList>
            <person name="Zahm M."/>
            <person name="Roques C."/>
            <person name="Cabau C."/>
            <person name="Klopp C."/>
            <person name="Donnadieu C."/>
            <person name="Jouanno E."/>
            <person name="Lampietro C."/>
            <person name="Louis A."/>
            <person name="Herpin A."/>
            <person name="Echchiki A."/>
            <person name="Berthelot C."/>
            <person name="Parey E."/>
            <person name="Roest-Crollius H."/>
            <person name="Braasch I."/>
            <person name="Postlethwait J."/>
            <person name="Bobe J."/>
            <person name="Montfort J."/>
            <person name="Bouchez O."/>
            <person name="Begum T."/>
            <person name="Mejri S."/>
            <person name="Adams A."/>
            <person name="Chen W.-J."/>
            <person name="Guiguen Y."/>
        </authorList>
    </citation>
    <scope>NUCLEOTIDE SEQUENCE</scope>
    <source>
        <tissue evidence="7">Blood</tissue>
    </source>
</reference>
<comment type="caution">
    <text evidence="7">The sequence shown here is derived from an EMBL/GenBank/DDBJ whole genome shotgun (WGS) entry which is preliminary data.</text>
</comment>
<accession>A0A8T3D4A5</accession>
<feature type="region of interest" description="Disordered" evidence="5">
    <location>
        <begin position="829"/>
        <end position="848"/>
    </location>
</feature>
<dbReference type="SUPFAM" id="SSF64593">
    <property type="entry name" value="Intermediate filament protein, coiled coil region"/>
    <property type="match status" value="2"/>
</dbReference>
<dbReference type="PANTHER" id="PTHR47136:SF1">
    <property type="entry name" value="SYNEMIN"/>
    <property type="match status" value="1"/>
</dbReference>
<evidence type="ECO:0000256" key="5">
    <source>
        <dbReference type="SAM" id="MobiDB-lite"/>
    </source>
</evidence>
<dbReference type="GO" id="GO:0031443">
    <property type="term" value="P:fast-twitch skeletal muscle fiber contraction"/>
    <property type="evidence" value="ECO:0007669"/>
    <property type="project" value="TreeGrafter"/>
</dbReference>
<dbReference type="GO" id="GO:0005200">
    <property type="term" value="F:structural constituent of cytoskeleton"/>
    <property type="evidence" value="ECO:0007669"/>
    <property type="project" value="InterPro"/>
</dbReference>
<keyword evidence="2 4" id="KW-0175">Coiled coil</keyword>
<dbReference type="Pfam" id="PF00038">
    <property type="entry name" value="Filament"/>
    <property type="match status" value="1"/>
</dbReference>
<evidence type="ECO:0000256" key="4">
    <source>
        <dbReference type="SAM" id="Coils"/>
    </source>
</evidence>
<feature type="compositionally biased region" description="Basic and acidic residues" evidence="5">
    <location>
        <begin position="400"/>
        <end position="413"/>
    </location>
</feature>
<dbReference type="InterPro" id="IPR018039">
    <property type="entry name" value="IF_conserved"/>
</dbReference>
<dbReference type="GO" id="GO:0005882">
    <property type="term" value="C:intermediate filament"/>
    <property type="evidence" value="ECO:0007669"/>
    <property type="project" value="UniProtKB-KW"/>
</dbReference>
<dbReference type="AlphaFoldDB" id="A0A8T3D4A5"/>
<dbReference type="EMBL" id="JAERUA010000015">
    <property type="protein sequence ID" value="KAI1889458.1"/>
    <property type="molecule type" value="Genomic_DNA"/>
</dbReference>
<dbReference type="GO" id="GO:0045104">
    <property type="term" value="P:intermediate filament cytoskeleton organization"/>
    <property type="evidence" value="ECO:0007669"/>
    <property type="project" value="InterPro"/>
</dbReference>
<feature type="compositionally biased region" description="Polar residues" evidence="5">
    <location>
        <begin position="377"/>
        <end position="399"/>
    </location>
</feature>
<dbReference type="Proteomes" id="UP000829720">
    <property type="component" value="Unassembled WGS sequence"/>
</dbReference>
<gene>
    <name evidence="7" type="ORF">AGOR_G00163080</name>
</gene>
<keyword evidence="8" id="KW-1185">Reference proteome</keyword>
<dbReference type="PANTHER" id="PTHR47136">
    <property type="entry name" value="SYNEMIN"/>
    <property type="match status" value="1"/>
</dbReference>
<protein>
    <recommendedName>
        <fullName evidence="6">IF rod domain-containing protein</fullName>
    </recommendedName>
</protein>
<dbReference type="GO" id="GO:0042383">
    <property type="term" value="C:sarcolemma"/>
    <property type="evidence" value="ECO:0007669"/>
    <property type="project" value="TreeGrafter"/>
</dbReference>
<dbReference type="Gene3D" id="1.20.5.170">
    <property type="match status" value="1"/>
</dbReference>
<evidence type="ECO:0000313" key="7">
    <source>
        <dbReference type="EMBL" id="KAI1889458.1"/>
    </source>
</evidence>
<dbReference type="InterPro" id="IPR039008">
    <property type="entry name" value="IF_rod_dom"/>
</dbReference>
<evidence type="ECO:0000313" key="8">
    <source>
        <dbReference type="Proteomes" id="UP000829720"/>
    </source>
</evidence>
<dbReference type="PROSITE" id="PS51842">
    <property type="entry name" value="IF_ROD_2"/>
    <property type="match status" value="1"/>
</dbReference>
<feature type="compositionally biased region" description="Polar residues" evidence="5">
    <location>
        <begin position="441"/>
        <end position="457"/>
    </location>
</feature>
<sequence>MFPFRRTFENEKLQLQELNKRLSQYLSRVKQLEQENAFLVTEINTIRQNKTVEWENQHRAELRELRRAVEQLALEKSRTEMEREKLRRELQAVQAMCREESEVRRRIDGELKGCEKQLHQTERSNAALEERLFQLENEYRSLEDAQRHEMTDIRNQIYSRAIPAVTRQSYHAAPVVTMEEIEEYARTLSDSWMESFDVYQMKVEELEESIRADEAKLEDLQREKMHYTSEIKKLHSEAEKQHQLQAHLQDQLLNMQDSCHMELSQYQVRIDELEDERRALAGAIADKLRDHQDLLQVKMSLGLEVAAYRALLEGESKDMSVWTDQYSRDAQRRIDVKMPARSYAVKSSATSTWRDTRRPVAPSTAYNARYADPMPSVRTTSSVSSQLRSYDVTSATTASRQDHHRSPAARRDMLSFTRASQSAAVSATPTLPMKDAEKRGVSSQKKTQETTRISLASNERLGATRGPAPPTSPNARPSAVEASKRSVRVVSPPMMSLAADTDEDDRHQVRVNKTELKMETGVRKQVESFADGTRIVTGGAWDGFNRTQPEGQAMDKPLMEAEMYVERSDADTKEEAFPSERKVLETISMEDIIEKVVKPAGLDAKLTSSPDSKVTYHVEKTEDDDGTTKTKIVLQSKVEEDLDLSDDYALEDLLDKGVKTISLDDVKGTPTGDMIQNLLSLGLQGAGADLQNKTVNVEIVEEPVEDHSDEETEEEKLGPKIFQSSTTSSMFFQIEELESDPQGSYLTEGSAEAAKVSVAAGGYQKSESATFREGSGTMDYGSGTMEYFVSTPEDNASEHEEGEEGEFPAYGRYGGVDDLSDERYYREEEAGSHKGASETIHGKGEHLPSREGFPGYVIEEEVHVLPSVQESMLGLLKGDSMDPKQQLRGALEQLQGTVSGPLKDELALFGRGGLEGSENLSVDIQKVQRASEDGKMTIVAELNVSQTLEDSGLLEEEKEEGRGNGISQEQIASALQSRVGGGNYTVRVSEYEEDIGPWTGRFSEEGYVEESSASKSEKVIRIGPSEKAFTFQMDVGGVSAATPATDGTQQA</sequence>
<evidence type="ECO:0000259" key="6">
    <source>
        <dbReference type="PROSITE" id="PS51842"/>
    </source>
</evidence>
<feature type="domain" description="IF rod" evidence="6">
    <location>
        <begin position="11"/>
        <end position="319"/>
    </location>
</feature>
<proteinExistence type="inferred from homology"/>
<dbReference type="GO" id="GO:0019215">
    <property type="term" value="F:intermediate filament binding"/>
    <property type="evidence" value="ECO:0007669"/>
    <property type="project" value="TreeGrafter"/>
</dbReference>
<dbReference type="Gene3D" id="1.20.5.1160">
    <property type="entry name" value="Vasodilator-stimulated phosphoprotein"/>
    <property type="match status" value="1"/>
</dbReference>
<evidence type="ECO:0000256" key="3">
    <source>
        <dbReference type="RuleBase" id="RU000685"/>
    </source>
</evidence>
<dbReference type="GO" id="GO:0017166">
    <property type="term" value="F:vinculin binding"/>
    <property type="evidence" value="ECO:0007669"/>
    <property type="project" value="TreeGrafter"/>
</dbReference>
<dbReference type="InterPro" id="IPR030634">
    <property type="entry name" value="SYNM"/>
</dbReference>
<dbReference type="SMART" id="SM01391">
    <property type="entry name" value="Filament"/>
    <property type="match status" value="1"/>
</dbReference>
<feature type="region of interest" description="Disordered" evidence="5">
    <location>
        <begin position="345"/>
        <end position="487"/>
    </location>
</feature>